<evidence type="ECO:0000259" key="2">
    <source>
        <dbReference type="SMART" id="SM00014"/>
    </source>
</evidence>
<dbReference type="RefSeq" id="WP_076732532.1">
    <property type="nucleotide sequence ID" value="NZ_CP019352.1"/>
</dbReference>
<name>A0AAC9LKL1_9FLAO</name>
<dbReference type="InterPro" id="IPR036938">
    <property type="entry name" value="PAP2/HPO_sf"/>
</dbReference>
<dbReference type="CDD" id="cd03395">
    <property type="entry name" value="PAP2_like_4"/>
    <property type="match status" value="1"/>
</dbReference>
<evidence type="ECO:0000313" key="4">
    <source>
        <dbReference type="Proteomes" id="UP000187506"/>
    </source>
</evidence>
<dbReference type="KEGG" id="lvn:BWR22_05920"/>
<sequence length="192" mass="22557">MLEQLVELDHELFLYLNSLGNVYWDAFWMAYTAKFHWIPFYALLVYLMYRRLNSKMFILTLIVIVFMITFTDQVANLFKSGVGRLRPCHNAKLIDSMRLVKSYCGGQFGYFSGHASNAMAVAIFTGILLKDKYKYLIYFMLIWALFMGYSRIYIGVHFPLDVLSGFVFGGLSGYAFYRLDKYLQQRFIYNKV</sequence>
<feature type="domain" description="Phosphatidic acid phosphatase type 2/haloperoxidase" evidence="2">
    <location>
        <begin position="57"/>
        <end position="177"/>
    </location>
</feature>
<evidence type="ECO:0000256" key="1">
    <source>
        <dbReference type="SAM" id="Phobius"/>
    </source>
</evidence>
<organism evidence="3 4">
    <name type="scientific">Lacinutrix venerupis</name>
    <dbReference type="NCBI Taxonomy" id="1486034"/>
    <lineage>
        <taxon>Bacteria</taxon>
        <taxon>Pseudomonadati</taxon>
        <taxon>Bacteroidota</taxon>
        <taxon>Flavobacteriia</taxon>
        <taxon>Flavobacteriales</taxon>
        <taxon>Flavobacteriaceae</taxon>
        <taxon>Lacinutrix</taxon>
    </lineage>
</organism>
<dbReference type="Pfam" id="PF01569">
    <property type="entry name" value="PAP2"/>
    <property type="match status" value="1"/>
</dbReference>
<feature type="transmembrane region" description="Helical" evidence="1">
    <location>
        <begin position="136"/>
        <end position="154"/>
    </location>
</feature>
<protein>
    <submittedName>
        <fullName evidence="3">Phosphatase PAP2 family protein</fullName>
    </submittedName>
</protein>
<dbReference type="EMBL" id="CP019352">
    <property type="protein sequence ID" value="APX99863.1"/>
    <property type="molecule type" value="Genomic_DNA"/>
</dbReference>
<gene>
    <name evidence="3" type="ORF">BWR22_05920</name>
</gene>
<reference evidence="3 4" key="1">
    <citation type="submission" date="2017-01" db="EMBL/GenBank/DDBJ databases">
        <title>Complete genome of Lacinutrix venerupis DOK2-8 isolated from seawater in Dokdo.</title>
        <authorList>
            <person name="Chi W.-J."/>
            <person name="Kim J.H."/>
        </authorList>
    </citation>
    <scope>NUCLEOTIDE SEQUENCE [LARGE SCALE GENOMIC DNA]</scope>
    <source>
        <strain evidence="3 4">DOK2-8</strain>
    </source>
</reference>
<keyword evidence="4" id="KW-1185">Reference proteome</keyword>
<feature type="transmembrane region" description="Helical" evidence="1">
    <location>
        <begin position="160"/>
        <end position="177"/>
    </location>
</feature>
<keyword evidence="1" id="KW-0472">Membrane</keyword>
<dbReference type="SMART" id="SM00014">
    <property type="entry name" value="acidPPc"/>
    <property type="match status" value="1"/>
</dbReference>
<dbReference type="Gene3D" id="1.20.144.10">
    <property type="entry name" value="Phosphatidic acid phosphatase type 2/haloperoxidase"/>
    <property type="match status" value="1"/>
</dbReference>
<keyword evidence="1" id="KW-1133">Transmembrane helix</keyword>
<evidence type="ECO:0000313" key="3">
    <source>
        <dbReference type="EMBL" id="APX99863.1"/>
    </source>
</evidence>
<dbReference type="SUPFAM" id="SSF48317">
    <property type="entry name" value="Acid phosphatase/Vanadium-dependent haloperoxidase"/>
    <property type="match status" value="1"/>
</dbReference>
<dbReference type="AlphaFoldDB" id="A0AAC9LKL1"/>
<proteinExistence type="predicted"/>
<feature type="transmembrane region" description="Helical" evidence="1">
    <location>
        <begin position="108"/>
        <end position="129"/>
    </location>
</feature>
<accession>A0AAC9LKL1</accession>
<feature type="transmembrane region" description="Helical" evidence="1">
    <location>
        <begin position="26"/>
        <end position="49"/>
    </location>
</feature>
<dbReference type="PANTHER" id="PTHR14969:SF13">
    <property type="entry name" value="AT30094P"/>
    <property type="match status" value="1"/>
</dbReference>
<feature type="transmembrane region" description="Helical" evidence="1">
    <location>
        <begin position="56"/>
        <end position="75"/>
    </location>
</feature>
<keyword evidence="1" id="KW-0812">Transmembrane</keyword>
<dbReference type="PANTHER" id="PTHR14969">
    <property type="entry name" value="SPHINGOSINE-1-PHOSPHATE PHOSPHOHYDROLASE"/>
    <property type="match status" value="1"/>
</dbReference>
<dbReference type="InterPro" id="IPR000326">
    <property type="entry name" value="PAP2/HPO"/>
</dbReference>
<dbReference type="Proteomes" id="UP000187506">
    <property type="component" value="Chromosome"/>
</dbReference>